<evidence type="ECO:0000313" key="8">
    <source>
        <dbReference type="Proteomes" id="UP000317214"/>
    </source>
</evidence>
<dbReference type="PROSITE" id="PS51352">
    <property type="entry name" value="THIOREDOXIN_2"/>
    <property type="match status" value="1"/>
</dbReference>
<keyword evidence="4" id="KW-0676">Redox-active center</keyword>
<name>A0A4Y6V884_9PROT</name>
<organism evidence="7 8">
    <name type="scientific">Neokomagataea tanensis</name>
    <dbReference type="NCBI Taxonomy" id="661191"/>
    <lineage>
        <taxon>Bacteria</taxon>
        <taxon>Pseudomonadati</taxon>
        <taxon>Pseudomonadota</taxon>
        <taxon>Alphaproteobacteria</taxon>
        <taxon>Acetobacterales</taxon>
        <taxon>Acetobacteraceae</taxon>
        <taxon>Neokomagataea</taxon>
    </lineage>
</organism>
<protein>
    <submittedName>
        <fullName evidence="7">DsbA family protein</fullName>
    </submittedName>
</protein>
<keyword evidence="3" id="KW-1015">Disulfide bond</keyword>
<dbReference type="InterPro" id="IPR013766">
    <property type="entry name" value="Thioredoxin_domain"/>
</dbReference>
<accession>A0A4Y6V884</accession>
<evidence type="ECO:0000256" key="2">
    <source>
        <dbReference type="ARBA" id="ARBA00023002"/>
    </source>
</evidence>
<dbReference type="SUPFAM" id="SSF52833">
    <property type="entry name" value="Thioredoxin-like"/>
    <property type="match status" value="1"/>
</dbReference>
<sequence length="268" mass="28822">MAYHKAMICVWSVVVKRFSKFLRVVTAVSLIGGSAVAHAADGGAAGHFSGEQRAEIVEILRQALKNDPSILGDALKSLREQMAEQQQNTALDAVRQHWAALRDAPDYAVRGNPKGAVTVVEFLDPRCSYCRAMIPVVDKFLERHKDVRLVERLVPVLGKGSVLDTQVIQAASLQGKYAVLRQALMGDTVTPSVERVRQVAQANGVDADRLIKDMSSPAVIAAIRSNLDLAQAIGLDGTPTFVFGTAVIAPGALSDLQMDANLEKARQG</sequence>
<dbReference type="Gene3D" id="3.40.30.10">
    <property type="entry name" value="Glutaredoxin"/>
    <property type="match status" value="1"/>
</dbReference>
<proteinExistence type="predicted"/>
<dbReference type="PANTHER" id="PTHR13887:SF14">
    <property type="entry name" value="DISULFIDE BOND FORMATION PROTEIN D"/>
    <property type="match status" value="1"/>
</dbReference>
<evidence type="ECO:0000256" key="5">
    <source>
        <dbReference type="SAM" id="SignalP"/>
    </source>
</evidence>
<dbReference type="OrthoDB" id="9780147at2"/>
<dbReference type="RefSeq" id="WP_141492942.1">
    <property type="nucleotide sequence ID" value="NZ_CP032485.1"/>
</dbReference>
<dbReference type="InterPro" id="IPR001853">
    <property type="entry name" value="DSBA-like_thioredoxin_dom"/>
</dbReference>
<gene>
    <name evidence="7" type="ORF">D5366_07540</name>
</gene>
<evidence type="ECO:0000256" key="4">
    <source>
        <dbReference type="ARBA" id="ARBA00023284"/>
    </source>
</evidence>
<keyword evidence="2" id="KW-0560">Oxidoreductase</keyword>
<dbReference type="InterPro" id="IPR036249">
    <property type="entry name" value="Thioredoxin-like_sf"/>
</dbReference>
<dbReference type="PANTHER" id="PTHR13887">
    <property type="entry name" value="GLUTATHIONE S-TRANSFERASE KAPPA"/>
    <property type="match status" value="1"/>
</dbReference>
<feature type="chain" id="PRO_5021207299" evidence="5">
    <location>
        <begin position="40"/>
        <end position="268"/>
    </location>
</feature>
<evidence type="ECO:0000256" key="3">
    <source>
        <dbReference type="ARBA" id="ARBA00023157"/>
    </source>
</evidence>
<evidence type="ECO:0000313" key="7">
    <source>
        <dbReference type="EMBL" id="QDH25088.1"/>
    </source>
</evidence>
<keyword evidence="1 5" id="KW-0732">Signal</keyword>
<reference evidence="7 8" key="1">
    <citation type="submission" date="2018-09" db="EMBL/GenBank/DDBJ databases">
        <title>The complete genome sequence of Neokomagataea tanensis NBRC 106556(T).</title>
        <authorList>
            <person name="Chua K.-O."/>
            <person name="See-Too W.-S."/>
            <person name="Hong K.-W."/>
            <person name="Yin W.-F."/>
            <person name="Chan K.-G."/>
        </authorList>
    </citation>
    <scope>NUCLEOTIDE SEQUENCE [LARGE SCALE GENOMIC DNA]</scope>
    <source>
        <strain evidence="8">AH13 \ NBRC 106556</strain>
    </source>
</reference>
<dbReference type="Pfam" id="PF01323">
    <property type="entry name" value="DSBA"/>
    <property type="match status" value="1"/>
</dbReference>
<evidence type="ECO:0000256" key="1">
    <source>
        <dbReference type="ARBA" id="ARBA00022729"/>
    </source>
</evidence>
<keyword evidence="8" id="KW-1185">Reference proteome</keyword>
<dbReference type="CDD" id="cd03023">
    <property type="entry name" value="DsbA_Com1_like"/>
    <property type="match status" value="1"/>
</dbReference>
<feature type="domain" description="Thioredoxin" evidence="6">
    <location>
        <begin position="77"/>
        <end position="267"/>
    </location>
</feature>
<feature type="signal peptide" evidence="5">
    <location>
        <begin position="1"/>
        <end position="39"/>
    </location>
</feature>
<evidence type="ECO:0000259" key="6">
    <source>
        <dbReference type="PROSITE" id="PS51352"/>
    </source>
</evidence>
<dbReference type="AlphaFoldDB" id="A0A4Y6V884"/>
<dbReference type="GO" id="GO:0016491">
    <property type="term" value="F:oxidoreductase activity"/>
    <property type="evidence" value="ECO:0007669"/>
    <property type="project" value="UniProtKB-KW"/>
</dbReference>
<dbReference type="KEGG" id="ntn:D5366_07540"/>
<dbReference type="EMBL" id="CP032485">
    <property type="protein sequence ID" value="QDH25088.1"/>
    <property type="molecule type" value="Genomic_DNA"/>
</dbReference>
<dbReference type="Proteomes" id="UP000317214">
    <property type="component" value="Chromosome"/>
</dbReference>